<keyword evidence="11" id="KW-1015">Disulfide bond</keyword>
<dbReference type="Proteomes" id="UP000681722">
    <property type="component" value="Unassembled WGS sequence"/>
</dbReference>
<dbReference type="GO" id="GO:0070588">
    <property type="term" value="P:calcium ion transmembrane transport"/>
    <property type="evidence" value="ECO:0007669"/>
    <property type="project" value="TreeGrafter"/>
</dbReference>
<protein>
    <recommendedName>
        <fullName evidence="18">P2X purinoceptor</fullName>
    </recommendedName>
</protein>
<dbReference type="EMBL" id="CAJNOQ010003177">
    <property type="protein sequence ID" value="CAF0999202.1"/>
    <property type="molecule type" value="Genomic_DNA"/>
</dbReference>
<dbReference type="GO" id="GO:0033198">
    <property type="term" value="P:response to ATP"/>
    <property type="evidence" value="ECO:0007669"/>
    <property type="project" value="InterPro"/>
</dbReference>
<dbReference type="PRINTS" id="PR01307">
    <property type="entry name" value="P2XRECEPTOR"/>
</dbReference>
<dbReference type="NCBIfam" id="TIGR00863">
    <property type="entry name" value="P2X"/>
    <property type="match status" value="1"/>
</dbReference>
<keyword evidence="4 14" id="KW-0812">Transmembrane</keyword>
<keyword evidence="9" id="KW-0407">Ion channel</keyword>
<dbReference type="GO" id="GO:0001614">
    <property type="term" value="F:purinergic nucleotide receptor activity"/>
    <property type="evidence" value="ECO:0007669"/>
    <property type="project" value="InterPro"/>
</dbReference>
<evidence type="ECO:0000256" key="13">
    <source>
        <dbReference type="SAM" id="MobiDB-lite"/>
    </source>
</evidence>
<dbReference type="PANTHER" id="PTHR10125:SF31">
    <property type="entry name" value="P2X RECEPTOR E"/>
    <property type="match status" value="1"/>
</dbReference>
<sequence length="455" mass="52313">MHSSSNENIGKLRYIFKQLFTIDYVKSVLVSLVTEYETPKIVTIHSWSIALTCRAVQIAILTYTILYVMGYQKGYQQIDTAMISSVTLKVKGIGISYNKQNEIITIDNADYIIPPQENNALFIMTNYIKTDQQRTKCSEGFDVRPANCTSNADCTKNQQTSKANGRWTGICRKPKNSSTTSFGLCEMEGWCPVENDLIQPEPVSDALNFTIFVKNFIEFPKFNTARSNLIHDSNYLKNCNWNSVTHEQCPIFRVGDLLNIVETDDDERQKMLKYGGVIRIKIDWNCNLDKPLSECIPKYTFGRLDSRSNIEKFSFGFNFRFASHWKYYNQTYHRAYRTLTKAFGLRFIITVTGQAGKFNFLTLTLNIGSMIGVLGLATFICDILALNCGKKGIVYRQEKFQTVDLRTRIEQLRRLSENGRDREGKKEDISNEDTKQYLPRKDLPTIQPTYKDDDV</sequence>
<gene>
    <name evidence="15" type="ORF">GPM918_LOCUS13663</name>
    <name evidence="16" type="ORF">SRO942_LOCUS13663</name>
</gene>
<evidence type="ECO:0000256" key="12">
    <source>
        <dbReference type="PIRSR" id="PIRSR005713-3"/>
    </source>
</evidence>
<dbReference type="GO" id="GO:0012505">
    <property type="term" value="C:endomembrane system"/>
    <property type="evidence" value="ECO:0007669"/>
    <property type="project" value="UniProtKB-SubCell"/>
</dbReference>
<dbReference type="Gene3D" id="1.10.287.940">
    <property type="entry name" value="atp-gated p2x4 ion channel"/>
    <property type="match status" value="1"/>
</dbReference>
<evidence type="ECO:0000256" key="5">
    <source>
        <dbReference type="ARBA" id="ARBA00022989"/>
    </source>
</evidence>
<keyword evidence="10" id="KW-0547">Nucleotide-binding</keyword>
<dbReference type="AlphaFoldDB" id="A0A814GPE6"/>
<dbReference type="InterPro" id="IPR001429">
    <property type="entry name" value="P2X_purnocptor"/>
</dbReference>
<dbReference type="OrthoDB" id="494673at2759"/>
<feature type="region of interest" description="Disordered" evidence="13">
    <location>
        <begin position="416"/>
        <end position="455"/>
    </location>
</feature>
<dbReference type="InterPro" id="IPR059116">
    <property type="entry name" value="P2X_receptor"/>
</dbReference>
<proteinExistence type="inferred from homology"/>
<dbReference type="InterPro" id="IPR027309">
    <property type="entry name" value="P2X_extracellular_dom_sf"/>
</dbReference>
<evidence type="ECO:0000313" key="15">
    <source>
        <dbReference type="EMBL" id="CAF0999202.1"/>
    </source>
</evidence>
<dbReference type="GO" id="GO:0005886">
    <property type="term" value="C:plasma membrane"/>
    <property type="evidence" value="ECO:0007669"/>
    <property type="project" value="InterPro"/>
</dbReference>
<comment type="subcellular location">
    <subcellularLocation>
        <location evidence="1">Endomembrane system</location>
    </subcellularLocation>
</comment>
<feature type="binding site" evidence="10">
    <location>
        <begin position="89"/>
        <end position="91"/>
    </location>
    <ligand>
        <name>ATP</name>
        <dbReference type="ChEBI" id="CHEBI:30616"/>
        <note>ligand shared between two neighboring subunits of the homotrimer</note>
    </ligand>
</feature>
<dbReference type="GO" id="GO:0005524">
    <property type="term" value="F:ATP binding"/>
    <property type="evidence" value="ECO:0007669"/>
    <property type="project" value="UniProtKB-KW"/>
</dbReference>
<evidence type="ECO:0000256" key="14">
    <source>
        <dbReference type="SAM" id="Phobius"/>
    </source>
</evidence>
<evidence type="ECO:0000256" key="6">
    <source>
        <dbReference type="ARBA" id="ARBA00023065"/>
    </source>
</evidence>
<accession>A0A814GPE6</accession>
<dbReference type="Gene3D" id="2.60.490.10">
    <property type="entry name" value="atp-gated p2x4 ion channel domain"/>
    <property type="match status" value="1"/>
</dbReference>
<keyword evidence="3" id="KW-0813">Transport</keyword>
<reference evidence="15" key="1">
    <citation type="submission" date="2021-02" db="EMBL/GenBank/DDBJ databases">
        <authorList>
            <person name="Nowell W R."/>
        </authorList>
    </citation>
    <scope>NUCLEOTIDE SEQUENCE</scope>
</reference>
<keyword evidence="17" id="KW-1185">Reference proteome</keyword>
<dbReference type="PANTHER" id="PTHR10125">
    <property type="entry name" value="P2X PURINOCEPTOR"/>
    <property type="match status" value="1"/>
</dbReference>
<feature type="glycosylation site" description="N-linked (GlcNAc...) asparagine" evidence="12">
    <location>
        <position position="208"/>
    </location>
</feature>
<evidence type="ECO:0000256" key="8">
    <source>
        <dbReference type="ARBA" id="ARBA00023286"/>
    </source>
</evidence>
<evidence type="ECO:0000256" key="1">
    <source>
        <dbReference type="ARBA" id="ARBA00004308"/>
    </source>
</evidence>
<keyword evidence="7 14" id="KW-0472">Membrane</keyword>
<dbReference type="EMBL" id="CAJOBC010003177">
    <property type="protein sequence ID" value="CAF3770684.1"/>
    <property type="molecule type" value="Genomic_DNA"/>
</dbReference>
<keyword evidence="6" id="KW-0406">Ion transport</keyword>
<feature type="transmembrane region" description="Helical" evidence="14">
    <location>
        <begin position="367"/>
        <end position="386"/>
    </location>
</feature>
<feature type="compositionally biased region" description="Basic and acidic residues" evidence="13">
    <location>
        <begin position="416"/>
        <end position="443"/>
    </location>
</feature>
<keyword evidence="5 14" id="KW-1133">Transmembrane helix</keyword>
<feature type="disulfide bond" evidence="11">
    <location>
        <begin position="154"/>
        <end position="185"/>
    </location>
</feature>
<organism evidence="15 17">
    <name type="scientific">Didymodactylos carnosus</name>
    <dbReference type="NCBI Taxonomy" id="1234261"/>
    <lineage>
        <taxon>Eukaryota</taxon>
        <taxon>Metazoa</taxon>
        <taxon>Spiralia</taxon>
        <taxon>Gnathifera</taxon>
        <taxon>Rotifera</taxon>
        <taxon>Eurotatoria</taxon>
        <taxon>Bdelloidea</taxon>
        <taxon>Philodinida</taxon>
        <taxon>Philodinidae</taxon>
        <taxon>Didymodactylos</taxon>
    </lineage>
</organism>
<feature type="disulfide bond" evidence="11">
    <location>
        <begin position="148"/>
        <end position="171"/>
    </location>
</feature>
<dbReference type="GO" id="GO:0004931">
    <property type="term" value="F:extracellularly ATP-gated monoatomic cation channel activity"/>
    <property type="evidence" value="ECO:0007669"/>
    <property type="project" value="InterPro"/>
</dbReference>
<evidence type="ECO:0000256" key="2">
    <source>
        <dbReference type="ARBA" id="ARBA00009848"/>
    </source>
</evidence>
<evidence type="ECO:0000313" key="17">
    <source>
        <dbReference type="Proteomes" id="UP000663829"/>
    </source>
</evidence>
<dbReference type="PIRSF" id="PIRSF005713">
    <property type="entry name" value="P2X_purinoceptor"/>
    <property type="match status" value="1"/>
</dbReference>
<dbReference type="Proteomes" id="UP000663829">
    <property type="component" value="Unassembled WGS sequence"/>
</dbReference>
<feature type="binding site" evidence="10">
    <location>
        <position position="210"/>
    </location>
    <ligand>
        <name>ATP</name>
        <dbReference type="ChEBI" id="CHEBI:30616"/>
        <note>ligand shared between two neighboring subunits of the homotrimer</note>
    </ligand>
</feature>
<dbReference type="GO" id="GO:0098794">
    <property type="term" value="C:postsynapse"/>
    <property type="evidence" value="ECO:0007669"/>
    <property type="project" value="GOC"/>
</dbReference>
<evidence type="ECO:0000256" key="11">
    <source>
        <dbReference type="PIRSR" id="PIRSR005713-2"/>
    </source>
</evidence>
<feature type="binding site" evidence="10">
    <location>
        <begin position="318"/>
        <end position="320"/>
    </location>
    <ligand>
        <name>ATP</name>
        <dbReference type="ChEBI" id="CHEBI:30616"/>
        <note>ligand shared between two neighboring subunits of the homotrimer</note>
    </ligand>
</feature>
<evidence type="ECO:0000256" key="4">
    <source>
        <dbReference type="ARBA" id="ARBA00022692"/>
    </source>
</evidence>
<evidence type="ECO:0008006" key="18">
    <source>
        <dbReference type="Google" id="ProtNLM"/>
    </source>
</evidence>
<evidence type="ECO:0000256" key="10">
    <source>
        <dbReference type="PIRSR" id="PIRSR005713-1"/>
    </source>
</evidence>
<evidence type="ECO:0000256" key="7">
    <source>
        <dbReference type="ARBA" id="ARBA00023136"/>
    </source>
</evidence>
<evidence type="ECO:0000313" key="16">
    <source>
        <dbReference type="EMBL" id="CAF3770684.1"/>
    </source>
</evidence>
<feature type="disulfide bond" evidence="11">
    <location>
        <begin position="286"/>
        <end position="295"/>
    </location>
</feature>
<feature type="disulfide bond" evidence="11">
    <location>
        <begin position="137"/>
        <end position="191"/>
    </location>
</feature>
<evidence type="ECO:0000256" key="9">
    <source>
        <dbReference type="ARBA" id="ARBA00023303"/>
    </source>
</evidence>
<dbReference type="Pfam" id="PF00864">
    <property type="entry name" value="P2X_receptor"/>
    <property type="match status" value="1"/>
</dbReference>
<keyword evidence="8" id="KW-1071">Ligand-gated ion channel</keyword>
<evidence type="ECO:0000256" key="3">
    <source>
        <dbReference type="ARBA" id="ARBA00022448"/>
    </source>
</evidence>
<keyword evidence="10" id="KW-0067">ATP-binding</keyword>
<comment type="caution">
    <text evidence="15">The sequence shown here is derived from an EMBL/GenBank/DDBJ whole genome shotgun (WGS) entry which is preliminary data.</text>
</comment>
<name>A0A814GPE6_9BILA</name>
<feature type="disulfide bond" evidence="11">
    <location>
        <begin position="239"/>
        <end position="249"/>
    </location>
</feature>
<comment type="similarity">
    <text evidence="2">Belongs to the P2X receptor family.</text>
</comment>
<feature type="binding site" evidence="10">
    <location>
        <position position="341"/>
    </location>
    <ligand>
        <name>ATP</name>
        <dbReference type="ChEBI" id="CHEBI:30616"/>
        <note>ligand shared between two neighboring subunits of the homotrimer</note>
    </ligand>
</feature>